<dbReference type="EMBL" id="JPMD01000033">
    <property type="protein sequence ID" value="KEZ85569.1"/>
    <property type="molecule type" value="Genomic_DNA"/>
</dbReference>
<protein>
    <recommendedName>
        <fullName evidence="1">DUF3850 domain-containing protein</fullName>
    </recommendedName>
</protein>
<evidence type="ECO:0000259" key="1">
    <source>
        <dbReference type="Pfam" id="PF12961"/>
    </source>
</evidence>
<organism evidence="2 3">
    <name type="scientific">Clostridium sulfidigenes</name>
    <dbReference type="NCBI Taxonomy" id="318464"/>
    <lineage>
        <taxon>Bacteria</taxon>
        <taxon>Bacillati</taxon>
        <taxon>Bacillota</taxon>
        <taxon>Clostridia</taxon>
        <taxon>Eubacteriales</taxon>
        <taxon>Clostridiaceae</taxon>
        <taxon>Clostridium</taxon>
    </lineage>
</organism>
<sequence length="90" mass="10522">MKKHELKLLIKYFKDVEQGRKTFELRKNDRDFQVGDTLILKEYHPGDTDYKDGIYIPAHYTNNETVKKIVYILQGGQCGLEEGYVILGIQ</sequence>
<gene>
    <name evidence="2" type="ORF">IO99_13825</name>
</gene>
<keyword evidence="3" id="KW-1185">Reference proteome</keyword>
<reference evidence="2 3" key="1">
    <citation type="submission" date="2014-07" db="EMBL/GenBank/DDBJ databases">
        <title>Draft genome of Clostridium sulfidigenes 113A isolated from sediments associated with methane hydrate from Krishna Godavari basin.</title>
        <authorList>
            <person name="Honkalas V.S."/>
            <person name="Dabir A.P."/>
            <person name="Arora P."/>
            <person name="Dhakephalkar P.K."/>
        </authorList>
    </citation>
    <scope>NUCLEOTIDE SEQUENCE [LARGE SCALE GENOMIC DNA]</scope>
    <source>
        <strain evidence="2 3">113A</strain>
    </source>
</reference>
<feature type="domain" description="DUF3850" evidence="1">
    <location>
        <begin position="4"/>
        <end position="89"/>
    </location>
</feature>
<dbReference type="SUPFAM" id="SSF88697">
    <property type="entry name" value="PUA domain-like"/>
    <property type="match status" value="1"/>
</dbReference>
<dbReference type="Proteomes" id="UP000028542">
    <property type="component" value="Unassembled WGS sequence"/>
</dbReference>
<dbReference type="AlphaFoldDB" id="A0A084J9D5"/>
<dbReference type="STRING" id="318464.IO99_13825"/>
<accession>A0A084J9D5</accession>
<dbReference type="InterPro" id="IPR015947">
    <property type="entry name" value="PUA-like_sf"/>
</dbReference>
<dbReference type="Gene3D" id="2.30.130.30">
    <property type="entry name" value="Hypothetical protein"/>
    <property type="match status" value="1"/>
</dbReference>
<dbReference type="eggNOG" id="COG1475">
    <property type="taxonomic scope" value="Bacteria"/>
</dbReference>
<evidence type="ECO:0000313" key="2">
    <source>
        <dbReference type="EMBL" id="KEZ85569.1"/>
    </source>
</evidence>
<evidence type="ECO:0000313" key="3">
    <source>
        <dbReference type="Proteomes" id="UP000028542"/>
    </source>
</evidence>
<dbReference type="InterPro" id="IPR039440">
    <property type="entry name" value="DUF3850"/>
</dbReference>
<name>A0A084J9D5_9CLOT</name>
<proteinExistence type="predicted"/>
<comment type="caution">
    <text evidence="2">The sequence shown here is derived from an EMBL/GenBank/DDBJ whole genome shotgun (WGS) entry which is preliminary data.</text>
</comment>
<dbReference type="Pfam" id="PF12961">
    <property type="entry name" value="DUF3850"/>
    <property type="match status" value="1"/>
</dbReference>